<sequence>MDPAEGITYKLALIEKVEADPFVASYQFNTSVAQHWYPLSCPGPAWVGLLARWRRASPTVVVDVESHSPLDAPAMRANSSLLEGADELGRGKRC</sequence>
<evidence type="ECO:0000313" key="1">
    <source>
        <dbReference type="EMBL" id="CDF37188.1"/>
    </source>
</evidence>
<dbReference type="EMBL" id="HG001818">
    <property type="protein sequence ID" value="CDF37188.1"/>
    <property type="molecule type" value="Genomic_DNA"/>
</dbReference>
<reference evidence="2" key="1">
    <citation type="journal article" date="2013" name="Proc. Natl. Acad. Sci. U.S.A.">
        <title>Genome structure and metabolic features in the red seaweed Chondrus crispus shed light on evolution of the Archaeplastida.</title>
        <authorList>
            <person name="Collen J."/>
            <person name="Porcel B."/>
            <person name="Carre W."/>
            <person name="Ball S.G."/>
            <person name="Chaparro C."/>
            <person name="Tonon T."/>
            <person name="Barbeyron T."/>
            <person name="Michel G."/>
            <person name="Noel B."/>
            <person name="Valentin K."/>
            <person name="Elias M."/>
            <person name="Artiguenave F."/>
            <person name="Arun A."/>
            <person name="Aury J.M."/>
            <person name="Barbosa-Neto J.F."/>
            <person name="Bothwell J.H."/>
            <person name="Bouget F.Y."/>
            <person name="Brillet L."/>
            <person name="Cabello-Hurtado F."/>
            <person name="Capella-Gutierrez S."/>
            <person name="Charrier B."/>
            <person name="Cladiere L."/>
            <person name="Cock J.M."/>
            <person name="Coelho S.M."/>
            <person name="Colleoni C."/>
            <person name="Czjzek M."/>
            <person name="Da Silva C."/>
            <person name="Delage L."/>
            <person name="Denoeud F."/>
            <person name="Deschamps P."/>
            <person name="Dittami S.M."/>
            <person name="Gabaldon T."/>
            <person name="Gachon C.M."/>
            <person name="Groisillier A."/>
            <person name="Herve C."/>
            <person name="Jabbari K."/>
            <person name="Katinka M."/>
            <person name="Kloareg B."/>
            <person name="Kowalczyk N."/>
            <person name="Labadie K."/>
            <person name="Leblanc C."/>
            <person name="Lopez P.J."/>
            <person name="McLachlan D.H."/>
            <person name="Meslet-Cladiere L."/>
            <person name="Moustafa A."/>
            <person name="Nehr Z."/>
            <person name="Nyvall Collen P."/>
            <person name="Panaud O."/>
            <person name="Partensky F."/>
            <person name="Poulain J."/>
            <person name="Rensing S.A."/>
            <person name="Rousvoal S."/>
            <person name="Samson G."/>
            <person name="Symeonidi A."/>
            <person name="Weissenbach J."/>
            <person name="Zambounis A."/>
            <person name="Wincker P."/>
            <person name="Boyen C."/>
        </authorList>
    </citation>
    <scope>NUCLEOTIDE SEQUENCE [LARGE SCALE GENOMIC DNA]</scope>
    <source>
        <strain evidence="2">cv. Stackhouse</strain>
    </source>
</reference>
<protein>
    <submittedName>
        <fullName evidence="1">Uncharacterized protein</fullName>
    </submittedName>
</protein>
<dbReference type="RefSeq" id="XP_005717007.1">
    <property type="nucleotide sequence ID" value="XM_005716950.1"/>
</dbReference>
<dbReference type="AlphaFoldDB" id="R7QHE8"/>
<dbReference type="GeneID" id="17324707"/>
<dbReference type="Gramene" id="CDF37188">
    <property type="protein sequence ID" value="CDF37188"/>
    <property type="gene ID" value="CHC_T00005145001"/>
</dbReference>
<evidence type="ECO:0000313" key="2">
    <source>
        <dbReference type="Proteomes" id="UP000012073"/>
    </source>
</evidence>
<accession>R7QHE8</accession>
<name>R7QHE8_CHOCR</name>
<organism evidence="1 2">
    <name type="scientific">Chondrus crispus</name>
    <name type="common">Carrageen Irish moss</name>
    <name type="synonym">Polymorpha crispa</name>
    <dbReference type="NCBI Taxonomy" id="2769"/>
    <lineage>
        <taxon>Eukaryota</taxon>
        <taxon>Rhodophyta</taxon>
        <taxon>Florideophyceae</taxon>
        <taxon>Rhodymeniophycidae</taxon>
        <taxon>Gigartinales</taxon>
        <taxon>Gigartinaceae</taxon>
        <taxon>Chondrus</taxon>
    </lineage>
</organism>
<dbReference type="KEGG" id="ccp:CHC_T00005145001"/>
<keyword evidence="2" id="KW-1185">Reference proteome</keyword>
<gene>
    <name evidence="1" type="ORF">CHC_T00005145001</name>
</gene>
<dbReference type="Proteomes" id="UP000012073">
    <property type="component" value="Unassembled WGS sequence"/>
</dbReference>
<proteinExistence type="predicted"/>